<dbReference type="Gene3D" id="2.130.10.10">
    <property type="entry name" value="YVTN repeat-like/Quinoprotein amine dehydrogenase"/>
    <property type="match status" value="2"/>
</dbReference>
<dbReference type="PANTHER" id="PTHR34512:SF30">
    <property type="entry name" value="OUTER MEMBRANE PROTEIN ASSEMBLY FACTOR BAMB"/>
    <property type="match status" value="1"/>
</dbReference>
<dbReference type="PANTHER" id="PTHR34512">
    <property type="entry name" value="CELL SURFACE PROTEIN"/>
    <property type="match status" value="1"/>
</dbReference>
<gene>
    <name evidence="2" type="ORF">METZ01_LOCUS121182</name>
</gene>
<sequence length="555" mass="61270">DERFLGSMLFNLIVSERHLLEEQLPAASGAETLRYLVPGGGTVVLGPAGELGQVQRWLGRAGSRLVRSDNGEARWLVYTRPQLAGAGEWTHQYGNAQNTSCSGDDIVKGEMGVKWWGEPGPRPMPDRGPRNPAPLSTNGRLYVQGNRVLFGLDAYNGTVRWSFSSPEMRRANIPRDSSNMVAAGDQLYLVQGRYCIGIDGATGHRARRFSVPEGESAKYQWAYLSATGGKLIGSRVKKGELYLGDDGEWYEKYETNFISRVTSDRLFGIDLKSGKRAWIYEGGAIGNSTITMTSDRLFGIDLKSGKWAWTYEGGAIVNSTITIGDGVIYFIESRAPKALEMAGGIQPIQQLADQHLVALDLDSGESKWDRAHDFSKLQYMTYLVYANSTLVATGTDKDKHYHTYGIAAEEQTRKAKDGSPVHIPAGSLLWEDHHKEGKGHHSGHLQHPVVIGDTYYSDQWAFDLRTGKELRDDLPERRGCGTMSASNHTMFFRHYSHGMWDLSTNKRSQFEGIRSGCWLSLISAGGMLLAPETSAGCSCTHSIQTSVGFVPRSLE</sequence>
<dbReference type="AlphaFoldDB" id="A0A381XUA8"/>
<dbReference type="InterPro" id="IPR015943">
    <property type="entry name" value="WD40/YVTN_repeat-like_dom_sf"/>
</dbReference>
<dbReference type="Pfam" id="PF13360">
    <property type="entry name" value="PQQ_2"/>
    <property type="match status" value="1"/>
</dbReference>
<evidence type="ECO:0000313" key="2">
    <source>
        <dbReference type="EMBL" id="SVA68328.1"/>
    </source>
</evidence>
<dbReference type="EMBL" id="UINC01016406">
    <property type="protein sequence ID" value="SVA68328.1"/>
    <property type="molecule type" value="Genomic_DNA"/>
</dbReference>
<dbReference type="SUPFAM" id="SSF50998">
    <property type="entry name" value="Quinoprotein alcohol dehydrogenase-like"/>
    <property type="match status" value="1"/>
</dbReference>
<accession>A0A381XUA8</accession>
<protein>
    <recommendedName>
        <fullName evidence="1">Pyrrolo-quinoline quinone repeat domain-containing protein</fullName>
    </recommendedName>
</protein>
<dbReference type="InterPro" id="IPR011047">
    <property type="entry name" value="Quinoprotein_ADH-like_sf"/>
</dbReference>
<proteinExistence type="predicted"/>
<name>A0A381XUA8_9ZZZZ</name>
<evidence type="ECO:0000259" key="1">
    <source>
        <dbReference type="Pfam" id="PF13360"/>
    </source>
</evidence>
<feature type="non-terminal residue" evidence="2">
    <location>
        <position position="1"/>
    </location>
</feature>
<organism evidence="2">
    <name type="scientific">marine metagenome</name>
    <dbReference type="NCBI Taxonomy" id="408172"/>
    <lineage>
        <taxon>unclassified sequences</taxon>
        <taxon>metagenomes</taxon>
        <taxon>ecological metagenomes</taxon>
    </lineage>
</organism>
<feature type="domain" description="Pyrrolo-quinoline quinone repeat" evidence="1">
    <location>
        <begin position="134"/>
        <end position="220"/>
    </location>
</feature>
<dbReference type="InterPro" id="IPR002372">
    <property type="entry name" value="PQQ_rpt_dom"/>
</dbReference>
<reference evidence="2" key="1">
    <citation type="submission" date="2018-05" db="EMBL/GenBank/DDBJ databases">
        <authorList>
            <person name="Lanie J.A."/>
            <person name="Ng W.-L."/>
            <person name="Kazmierczak K.M."/>
            <person name="Andrzejewski T.M."/>
            <person name="Davidsen T.M."/>
            <person name="Wayne K.J."/>
            <person name="Tettelin H."/>
            <person name="Glass J.I."/>
            <person name="Rusch D."/>
            <person name="Podicherti R."/>
            <person name="Tsui H.-C.T."/>
            <person name="Winkler M.E."/>
        </authorList>
    </citation>
    <scope>NUCLEOTIDE SEQUENCE</scope>
</reference>